<evidence type="ECO:0000313" key="2">
    <source>
        <dbReference type="Proteomes" id="UP001108240"/>
    </source>
</evidence>
<dbReference type="AlphaFoldDB" id="A0A9J7Z419"/>
<accession>A0A9J7Z419</accession>
<reference evidence="1" key="2">
    <citation type="submission" date="2025-09" db="UniProtKB">
        <authorList>
            <consortium name="Ensembl"/>
        </authorList>
    </citation>
    <scope>IDENTIFICATION</scope>
</reference>
<dbReference type="Proteomes" id="UP001108240">
    <property type="component" value="Unplaced"/>
</dbReference>
<keyword evidence="2" id="KW-1185">Reference proteome</keyword>
<protein>
    <submittedName>
        <fullName evidence="1">Uncharacterized protein</fullName>
    </submittedName>
</protein>
<organism evidence="1 2">
    <name type="scientific">Cyprinus carpio carpio</name>
    <dbReference type="NCBI Taxonomy" id="630221"/>
    <lineage>
        <taxon>Eukaryota</taxon>
        <taxon>Metazoa</taxon>
        <taxon>Chordata</taxon>
        <taxon>Craniata</taxon>
        <taxon>Vertebrata</taxon>
        <taxon>Euteleostomi</taxon>
        <taxon>Actinopterygii</taxon>
        <taxon>Neopterygii</taxon>
        <taxon>Teleostei</taxon>
        <taxon>Ostariophysi</taxon>
        <taxon>Cypriniformes</taxon>
        <taxon>Cyprinidae</taxon>
        <taxon>Cyprininae</taxon>
        <taxon>Cyprinus</taxon>
    </lineage>
</organism>
<sequence length="88" mass="10077">DTEEEADANTLGTEPSFNISRLILQDQYLQSAWKTNSSILPWTLDSSISEENRQTIESMLLEEHEQGSSMPSFLNLRLKRKLSSLYNV</sequence>
<dbReference type="Ensembl" id="ENSCCRT00000155427.1">
    <property type="protein sequence ID" value="ENSCCRP00000127057.1"/>
    <property type="gene ID" value="ENSCCRG00000074554.1"/>
</dbReference>
<name>A0A9J7Z419_CYPCA</name>
<proteinExistence type="predicted"/>
<evidence type="ECO:0000313" key="1">
    <source>
        <dbReference type="Ensembl" id="ENSCCRP00000127057.1"/>
    </source>
</evidence>
<reference evidence="1" key="1">
    <citation type="submission" date="2025-08" db="UniProtKB">
        <authorList>
            <consortium name="Ensembl"/>
        </authorList>
    </citation>
    <scope>IDENTIFICATION</scope>
</reference>